<dbReference type="GO" id="GO:0043020">
    <property type="term" value="C:NADPH oxidase complex"/>
    <property type="evidence" value="ECO:0007669"/>
    <property type="project" value="TreeGrafter"/>
</dbReference>
<dbReference type="GeneTree" id="ENSGT00940000166110"/>
<dbReference type="GO" id="GO:0016175">
    <property type="term" value="F:superoxide-generating NAD(P)H oxidase activity"/>
    <property type="evidence" value="ECO:0007669"/>
    <property type="project" value="TreeGrafter"/>
</dbReference>
<dbReference type="InterPro" id="IPR039261">
    <property type="entry name" value="FNR_nucleotide-bd"/>
</dbReference>
<keyword evidence="2" id="KW-0285">Flavoprotein</keyword>
<dbReference type="AlphaFoldDB" id="A0A3Q4N4F2"/>
<feature type="domain" description="FAD-binding FR-type" evidence="11">
    <location>
        <begin position="257"/>
        <end position="359"/>
    </location>
</feature>
<dbReference type="InterPro" id="IPR017927">
    <property type="entry name" value="FAD-bd_FR_type"/>
</dbReference>
<dbReference type="GO" id="GO:0042554">
    <property type="term" value="P:superoxide anion generation"/>
    <property type="evidence" value="ECO:0007669"/>
    <property type="project" value="TreeGrafter"/>
</dbReference>
<evidence type="ECO:0000256" key="4">
    <source>
        <dbReference type="ARBA" id="ARBA00022723"/>
    </source>
</evidence>
<feature type="transmembrane region" description="Helical" evidence="10">
    <location>
        <begin position="176"/>
        <end position="197"/>
    </location>
</feature>
<comment type="subcellular location">
    <subcellularLocation>
        <location evidence="1">Membrane</location>
        <topology evidence="1">Multi-pass membrane protein</topology>
    </subcellularLocation>
</comment>
<dbReference type="PROSITE" id="PS51384">
    <property type="entry name" value="FAD_FR"/>
    <property type="match status" value="1"/>
</dbReference>
<evidence type="ECO:0000256" key="8">
    <source>
        <dbReference type="ARBA" id="ARBA00023002"/>
    </source>
</evidence>
<evidence type="ECO:0000313" key="12">
    <source>
        <dbReference type="Ensembl" id="ENSNBRP00000026714.1"/>
    </source>
</evidence>
<name>A0A3Q4N4F2_NEOBR</name>
<dbReference type="Proteomes" id="UP000261580">
    <property type="component" value="Unassembled WGS sequence"/>
</dbReference>
<reference evidence="12" key="2">
    <citation type="submission" date="2025-09" db="UniProtKB">
        <authorList>
            <consortium name="Ensembl"/>
        </authorList>
    </citation>
    <scope>IDENTIFICATION</scope>
</reference>
<keyword evidence="3 10" id="KW-0812">Transmembrane</keyword>
<evidence type="ECO:0000256" key="9">
    <source>
        <dbReference type="ARBA" id="ARBA00023136"/>
    </source>
</evidence>
<dbReference type="GO" id="GO:0046872">
    <property type="term" value="F:metal ion binding"/>
    <property type="evidence" value="ECO:0007669"/>
    <property type="project" value="UniProtKB-KW"/>
</dbReference>
<dbReference type="InterPro" id="IPR013130">
    <property type="entry name" value="Fe3_Rdtase_TM_dom"/>
</dbReference>
<keyword evidence="5" id="KW-0274">FAD</keyword>
<dbReference type="PANTHER" id="PTHR11972">
    <property type="entry name" value="NADPH OXIDASE"/>
    <property type="match status" value="1"/>
</dbReference>
<dbReference type="InterPro" id="IPR050369">
    <property type="entry name" value="RBOH/FRE"/>
</dbReference>
<dbReference type="InterPro" id="IPR013112">
    <property type="entry name" value="FAD-bd_8"/>
</dbReference>
<dbReference type="CDD" id="cd06186">
    <property type="entry name" value="NOX_Duox_like_FAD_NADP"/>
    <property type="match status" value="1"/>
</dbReference>
<protein>
    <submittedName>
        <fullName evidence="12">Cytochrome b-245, beta polypeptide (chronic granulomatous disease)</fullName>
    </submittedName>
</protein>
<evidence type="ECO:0000313" key="13">
    <source>
        <dbReference type="Proteomes" id="UP000261580"/>
    </source>
</evidence>
<evidence type="ECO:0000256" key="3">
    <source>
        <dbReference type="ARBA" id="ARBA00022692"/>
    </source>
</evidence>
<dbReference type="PANTHER" id="PTHR11972:SF60">
    <property type="entry name" value="CYTOCHROME B-245 HEAVY CHAIN"/>
    <property type="match status" value="1"/>
</dbReference>
<dbReference type="Gene3D" id="2.40.30.10">
    <property type="entry name" value="Translation factors"/>
    <property type="match status" value="1"/>
</dbReference>
<dbReference type="FunFam" id="2.40.30.10:FF:000030">
    <property type="entry name" value="cytochrome b-245 heavy chain"/>
    <property type="match status" value="1"/>
</dbReference>
<dbReference type="Gene3D" id="3.40.50.80">
    <property type="entry name" value="Nucleotide-binding domain of ferredoxin-NADP reductase (FNR) module"/>
    <property type="match status" value="2"/>
</dbReference>
<dbReference type="Pfam" id="PF08022">
    <property type="entry name" value="FAD_binding_8"/>
    <property type="match status" value="1"/>
</dbReference>
<evidence type="ECO:0000259" key="11">
    <source>
        <dbReference type="PROSITE" id="PS51384"/>
    </source>
</evidence>
<organism evidence="12 13">
    <name type="scientific">Neolamprologus brichardi</name>
    <name type="common">Fairy cichlid</name>
    <name type="synonym">Lamprologus brichardi</name>
    <dbReference type="NCBI Taxonomy" id="32507"/>
    <lineage>
        <taxon>Eukaryota</taxon>
        <taxon>Metazoa</taxon>
        <taxon>Chordata</taxon>
        <taxon>Craniata</taxon>
        <taxon>Vertebrata</taxon>
        <taxon>Euteleostomi</taxon>
        <taxon>Actinopterygii</taxon>
        <taxon>Neopterygii</taxon>
        <taxon>Teleostei</taxon>
        <taxon>Neoteleostei</taxon>
        <taxon>Acanthomorphata</taxon>
        <taxon>Ovalentaria</taxon>
        <taxon>Cichlomorphae</taxon>
        <taxon>Cichliformes</taxon>
        <taxon>Cichlidae</taxon>
        <taxon>African cichlids</taxon>
        <taxon>Pseudocrenilabrinae</taxon>
        <taxon>Lamprologini</taxon>
        <taxon>Neolamprologus</taxon>
    </lineage>
</organism>
<evidence type="ECO:0000256" key="2">
    <source>
        <dbReference type="ARBA" id="ARBA00022630"/>
    </source>
</evidence>
<keyword evidence="13" id="KW-1185">Reference proteome</keyword>
<dbReference type="Bgee" id="ENSNBRG00000020041">
    <property type="expression patterns" value="Expressed in mesonephros and 5 other cell types or tissues"/>
</dbReference>
<reference evidence="12" key="1">
    <citation type="submission" date="2025-08" db="UniProtKB">
        <authorList>
            <consortium name="Ensembl"/>
        </authorList>
    </citation>
    <scope>IDENTIFICATION</scope>
</reference>
<feature type="transmembrane region" description="Helical" evidence="10">
    <location>
        <begin position="140"/>
        <end position="164"/>
    </location>
</feature>
<dbReference type="GO" id="GO:0006952">
    <property type="term" value="P:defense response"/>
    <property type="evidence" value="ECO:0007669"/>
    <property type="project" value="TreeGrafter"/>
</dbReference>
<dbReference type="InterPro" id="IPR013121">
    <property type="entry name" value="Fe_red_NAD-bd_6"/>
</dbReference>
<evidence type="ECO:0000256" key="10">
    <source>
        <dbReference type="SAM" id="Phobius"/>
    </source>
</evidence>
<dbReference type="Pfam" id="PF08030">
    <property type="entry name" value="NAD_binding_6"/>
    <property type="match status" value="2"/>
</dbReference>
<evidence type="ECO:0000256" key="5">
    <source>
        <dbReference type="ARBA" id="ARBA00022827"/>
    </source>
</evidence>
<keyword evidence="7 10" id="KW-1133">Transmembrane helix</keyword>
<sequence>FVANLNLSVFGCILQMVWLGINAFLFVHFYMAFLVERWYYTRVLLGVTLPWARAPAACLNFNCMLILLPVCRNLLSFLRGTIQCCSRTAARQLDRNLTFHKLVAYMIAFHTAVHIIAHLFNFEQSSQNVICKLHLQNPTIVMFTTVAGLTGVAITLALILIITSSMEVIRRSYFEVFWYTHHLFIIFFIGLVFHGYARIVRGQTVASLDTNKPQNCSDMFEDWGKNGSNCAVPEFAGNPPGTWKWVLGPMILYVCERIVRIYRSHQKVVITKVVMHPSKTLELQMKRKGFSMEVGQYVFIQCPSVSRLEWHPFTLTSAPEEDYFSAHIRIVGDWTQALYERAFEKLVAIDGPFGTASEDVFGYEVVMLVGAGIGVTPFASILKSVWYKRIQNNQDVFTKKVSENFKQKKCAENDPITGLKQKTFYGKPNWDNEFTNITSQHPRSKVGVFLCGPPQLAKSLEKQCMSHSAADVKFIFNKENF</sequence>
<evidence type="ECO:0000256" key="7">
    <source>
        <dbReference type="ARBA" id="ARBA00022989"/>
    </source>
</evidence>
<keyword evidence="8" id="KW-0560">Oxidoreductase</keyword>
<accession>A0A3Q4N4F2</accession>
<evidence type="ECO:0000256" key="6">
    <source>
        <dbReference type="ARBA" id="ARBA00022857"/>
    </source>
</evidence>
<keyword evidence="9 10" id="KW-0472">Membrane</keyword>
<dbReference type="SUPFAM" id="SSF63380">
    <property type="entry name" value="Riboflavin synthase domain-like"/>
    <property type="match status" value="1"/>
</dbReference>
<keyword evidence="6" id="KW-0521">NADP</keyword>
<dbReference type="InterPro" id="IPR017938">
    <property type="entry name" value="Riboflavin_synthase-like_b-brl"/>
</dbReference>
<dbReference type="Pfam" id="PF01794">
    <property type="entry name" value="Ferric_reduct"/>
    <property type="match status" value="1"/>
</dbReference>
<feature type="transmembrane region" description="Helical" evidence="10">
    <location>
        <begin position="7"/>
        <end position="31"/>
    </location>
</feature>
<dbReference type="SUPFAM" id="SSF52343">
    <property type="entry name" value="Ferredoxin reductase-like, C-terminal NADP-linked domain"/>
    <property type="match status" value="1"/>
</dbReference>
<evidence type="ECO:0000256" key="1">
    <source>
        <dbReference type="ARBA" id="ARBA00004141"/>
    </source>
</evidence>
<proteinExistence type="predicted"/>
<keyword evidence="4" id="KW-0479">Metal-binding</keyword>
<feature type="transmembrane region" description="Helical" evidence="10">
    <location>
        <begin position="102"/>
        <end position="120"/>
    </location>
</feature>
<dbReference type="Ensembl" id="ENSNBRT00000027417.1">
    <property type="protein sequence ID" value="ENSNBRP00000026714.1"/>
    <property type="gene ID" value="ENSNBRG00000020041.1"/>
</dbReference>
<feature type="transmembrane region" description="Helical" evidence="10">
    <location>
        <begin position="51"/>
        <end position="71"/>
    </location>
</feature>